<gene>
    <name evidence="2" type="ORF">B0A48_16706</name>
</gene>
<accession>A0A1V8SEF7</accession>
<evidence type="ECO:0000313" key="2">
    <source>
        <dbReference type="EMBL" id="OQN97552.1"/>
    </source>
</evidence>
<dbReference type="InParanoid" id="A0A1V8SEF7"/>
<dbReference type="OrthoDB" id="3800738at2759"/>
<proteinExistence type="predicted"/>
<evidence type="ECO:0008006" key="4">
    <source>
        <dbReference type="Google" id="ProtNLM"/>
    </source>
</evidence>
<name>A0A1V8SEF7_9PEZI</name>
<evidence type="ECO:0000256" key="1">
    <source>
        <dbReference type="SAM" id="MobiDB-lite"/>
    </source>
</evidence>
<dbReference type="AlphaFoldDB" id="A0A1V8SEF7"/>
<protein>
    <recommendedName>
        <fullName evidence="4">F-box domain-containing protein</fullName>
    </recommendedName>
</protein>
<feature type="region of interest" description="Disordered" evidence="1">
    <location>
        <begin position="178"/>
        <end position="206"/>
    </location>
</feature>
<organism evidence="2 3">
    <name type="scientific">Cryoendolithus antarcticus</name>
    <dbReference type="NCBI Taxonomy" id="1507870"/>
    <lineage>
        <taxon>Eukaryota</taxon>
        <taxon>Fungi</taxon>
        <taxon>Dikarya</taxon>
        <taxon>Ascomycota</taxon>
        <taxon>Pezizomycotina</taxon>
        <taxon>Dothideomycetes</taxon>
        <taxon>Dothideomycetidae</taxon>
        <taxon>Cladosporiales</taxon>
        <taxon>Cladosporiaceae</taxon>
        <taxon>Cryoendolithus</taxon>
    </lineage>
</organism>
<sequence length="224" mass="25477">MASTAVLTLPELLEPILAHLDMKTLLLSQRVNKQWQAAIARSNDLQCALFFRQRPAGSPQEYNPLLLWKEPKDWKVTWCNHCATDHHYALDSGDLDGTFLICEYWAKDSSSAMRMYLVSSPGRKLPIGRERQPVGYNVRHSRDPAVYYECVEIAESRPLRYAFAGRRCFRGPRWEFDDEEGLGSSRCFPSQTPSLRDTPSTRSNLEAGQYSSLPLLAANHDHCG</sequence>
<keyword evidence="3" id="KW-1185">Reference proteome</keyword>
<comment type="caution">
    <text evidence="2">The sequence shown here is derived from an EMBL/GenBank/DDBJ whole genome shotgun (WGS) entry which is preliminary data.</text>
</comment>
<dbReference type="STRING" id="1507870.A0A1V8SEF7"/>
<dbReference type="Proteomes" id="UP000192596">
    <property type="component" value="Unassembled WGS sequence"/>
</dbReference>
<reference evidence="3" key="1">
    <citation type="submission" date="2017-03" db="EMBL/GenBank/DDBJ databases">
        <title>Genomes of endolithic fungi from Antarctica.</title>
        <authorList>
            <person name="Coleine C."/>
            <person name="Masonjones S."/>
            <person name="Stajich J.E."/>
        </authorList>
    </citation>
    <scope>NUCLEOTIDE SEQUENCE [LARGE SCALE GENOMIC DNA]</scope>
    <source>
        <strain evidence="3">CCFEE 5527</strain>
    </source>
</reference>
<dbReference type="SUPFAM" id="SSF81383">
    <property type="entry name" value="F-box domain"/>
    <property type="match status" value="1"/>
</dbReference>
<dbReference type="EMBL" id="NAJO01000053">
    <property type="protein sequence ID" value="OQN97552.1"/>
    <property type="molecule type" value="Genomic_DNA"/>
</dbReference>
<feature type="compositionally biased region" description="Polar residues" evidence="1">
    <location>
        <begin position="187"/>
        <end position="206"/>
    </location>
</feature>
<dbReference type="Gene3D" id="1.20.1280.50">
    <property type="match status" value="1"/>
</dbReference>
<evidence type="ECO:0000313" key="3">
    <source>
        <dbReference type="Proteomes" id="UP000192596"/>
    </source>
</evidence>
<dbReference type="InterPro" id="IPR036047">
    <property type="entry name" value="F-box-like_dom_sf"/>
</dbReference>